<feature type="region of interest" description="Disordered" evidence="1">
    <location>
        <begin position="1"/>
        <end position="34"/>
    </location>
</feature>
<feature type="region of interest" description="Disordered" evidence="1">
    <location>
        <begin position="90"/>
        <end position="115"/>
    </location>
</feature>
<organism evidence="2">
    <name type="scientific">Oryza sativa subsp. japonica</name>
    <name type="common">Rice</name>
    <dbReference type="NCBI Taxonomy" id="39947"/>
    <lineage>
        <taxon>Eukaryota</taxon>
        <taxon>Viridiplantae</taxon>
        <taxon>Streptophyta</taxon>
        <taxon>Embryophyta</taxon>
        <taxon>Tracheophyta</taxon>
        <taxon>Spermatophyta</taxon>
        <taxon>Magnoliopsida</taxon>
        <taxon>Liliopsida</taxon>
        <taxon>Poales</taxon>
        <taxon>Poaceae</taxon>
        <taxon>BOP clade</taxon>
        <taxon>Oryzoideae</taxon>
        <taxon>Oryzeae</taxon>
        <taxon>Oryzinae</taxon>
        <taxon>Oryza</taxon>
        <taxon>Oryza sativa</taxon>
    </lineage>
</organism>
<proteinExistence type="predicted"/>
<dbReference type="AlphaFoldDB" id="B9FSS6"/>
<dbReference type="Proteomes" id="UP000007752">
    <property type="component" value="Chromosome 6"/>
</dbReference>
<dbReference type="EMBL" id="CM000143">
    <property type="protein sequence ID" value="EEE65537.1"/>
    <property type="molecule type" value="Genomic_DNA"/>
</dbReference>
<evidence type="ECO:0000256" key="1">
    <source>
        <dbReference type="SAM" id="MobiDB-lite"/>
    </source>
</evidence>
<feature type="compositionally biased region" description="Basic and acidic residues" evidence="1">
    <location>
        <begin position="202"/>
        <end position="213"/>
    </location>
</feature>
<accession>B9FSS6</accession>
<feature type="region of interest" description="Disordered" evidence="1">
    <location>
        <begin position="162"/>
        <end position="213"/>
    </location>
</feature>
<name>B9FSS6_ORYSJ</name>
<protein>
    <submittedName>
        <fullName evidence="2">Uncharacterized protein</fullName>
    </submittedName>
</protein>
<reference evidence="2" key="1">
    <citation type="journal article" date="2005" name="PLoS Biol.">
        <title>The genomes of Oryza sativa: a history of duplications.</title>
        <authorList>
            <person name="Yu J."/>
            <person name="Wang J."/>
            <person name="Lin W."/>
            <person name="Li S."/>
            <person name="Li H."/>
            <person name="Zhou J."/>
            <person name="Ni P."/>
            <person name="Dong W."/>
            <person name="Hu S."/>
            <person name="Zeng C."/>
            <person name="Zhang J."/>
            <person name="Zhang Y."/>
            <person name="Li R."/>
            <person name="Xu Z."/>
            <person name="Li S."/>
            <person name="Li X."/>
            <person name="Zheng H."/>
            <person name="Cong L."/>
            <person name="Lin L."/>
            <person name="Yin J."/>
            <person name="Geng J."/>
            <person name="Li G."/>
            <person name="Shi J."/>
            <person name="Liu J."/>
            <person name="Lv H."/>
            <person name="Li J."/>
            <person name="Wang J."/>
            <person name="Deng Y."/>
            <person name="Ran L."/>
            <person name="Shi X."/>
            <person name="Wang X."/>
            <person name="Wu Q."/>
            <person name="Li C."/>
            <person name="Ren X."/>
            <person name="Wang J."/>
            <person name="Wang X."/>
            <person name="Li D."/>
            <person name="Liu D."/>
            <person name="Zhang X."/>
            <person name="Ji Z."/>
            <person name="Zhao W."/>
            <person name="Sun Y."/>
            <person name="Zhang Z."/>
            <person name="Bao J."/>
            <person name="Han Y."/>
            <person name="Dong L."/>
            <person name="Ji J."/>
            <person name="Chen P."/>
            <person name="Wu S."/>
            <person name="Liu J."/>
            <person name="Xiao Y."/>
            <person name="Bu D."/>
            <person name="Tan J."/>
            <person name="Yang L."/>
            <person name="Ye C."/>
            <person name="Zhang J."/>
            <person name="Xu J."/>
            <person name="Zhou Y."/>
            <person name="Yu Y."/>
            <person name="Zhang B."/>
            <person name="Zhuang S."/>
            <person name="Wei H."/>
            <person name="Liu B."/>
            <person name="Lei M."/>
            <person name="Yu H."/>
            <person name="Li Y."/>
            <person name="Xu H."/>
            <person name="Wei S."/>
            <person name="He X."/>
            <person name="Fang L."/>
            <person name="Zhang Z."/>
            <person name="Zhang Y."/>
            <person name="Huang X."/>
            <person name="Su Z."/>
            <person name="Tong W."/>
            <person name="Li J."/>
            <person name="Tong Z."/>
            <person name="Li S."/>
            <person name="Ye J."/>
            <person name="Wang L."/>
            <person name="Fang L."/>
            <person name="Lei T."/>
            <person name="Chen C."/>
            <person name="Chen H."/>
            <person name="Xu Z."/>
            <person name="Li H."/>
            <person name="Huang H."/>
            <person name="Zhang F."/>
            <person name="Xu H."/>
            <person name="Li N."/>
            <person name="Zhao C."/>
            <person name="Li S."/>
            <person name="Dong L."/>
            <person name="Huang Y."/>
            <person name="Li L."/>
            <person name="Xi Y."/>
            <person name="Qi Q."/>
            <person name="Li W."/>
            <person name="Zhang B."/>
            <person name="Hu W."/>
            <person name="Zhang Y."/>
            <person name="Tian X."/>
            <person name="Jiao Y."/>
            <person name="Liang X."/>
            <person name="Jin J."/>
            <person name="Gao L."/>
            <person name="Zheng W."/>
            <person name="Hao B."/>
            <person name="Liu S."/>
            <person name="Wang W."/>
            <person name="Yuan L."/>
            <person name="Cao M."/>
            <person name="McDermott J."/>
            <person name="Samudrala R."/>
            <person name="Wang J."/>
            <person name="Wong G.K."/>
            <person name="Yang H."/>
        </authorList>
    </citation>
    <scope>NUCLEOTIDE SEQUENCE [LARGE SCALE GENOMIC DNA]</scope>
</reference>
<sequence>MASTGVEITNTTTSLPPPKSPLAHSTSSPTASARNQALSFGSLDFFATNSGVLKLASWELTPSTTTPPAPLGISNFVASSAKAFQVGNLDTSRPITSKPPRCPGHHGRSASPSSTAAGAQILLAAKALLDNMPIPGDPAVKTTIAQVKAMVDAAAVQHTEVPLTASTASDSSGKRPSRPQNTGSRRVEASQAGRSHPSLRTSDLRDKIEVGRRLNADLRNVMNKRRQLRDA</sequence>
<reference evidence="2" key="2">
    <citation type="submission" date="2008-12" db="EMBL/GenBank/DDBJ databases">
        <title>Improved gene annotation of the rice (Oryza sativa) genomes.</title>
        <authorList>
            <person name="Wang J."/>
            <person name="Li R."/>
            <person name="Fan W."/>
            <person name="Huang Q."/>
            <person name="Zhang J."/>
            <person name="Zhou Y."/>
            <person name="Hu Y."/>
            <person name="Zi S."/>
            <person name="Li J."/>
            <person name="Ni P."/>
            <person name="Zheng H."/>
            <person name="Zhang Y."/>
            <person name="Zhao M."/>
            <person name="Hao Q."/>
            <person name="McDermott J."/>
            <person name="Samudrala R."/>
            <person name="Kristiansen K."/>
            <person name="Wong G.K.-S."/>
        </authorList>
    </citation>
    <scope>NUCLEOTIDE SEQUENCE</scope>
</reference>
<feature type="compositionally biased region" description="Polar residues" evidence="1">
    <location>
        <begin position="23"/>
        <end position="34"/>
    </location>
</feature>
<gene>
    <name evidence="2" type="ORF">OsJ_21003</name>
</gene>
<evidence type="ECO:0000313" key="2">
    <source>
        <dbReference type="EMBL" id="EEE65537.1"/>
    </source>
</evidence>